<proteinExistence type="predicted"/>
<evidence type="ECO:0000313" key="4">
    <source>
        <dbReference type="Proteomes" id="UP001551482"/>
    </source>
</evidence>
<comment type="caution">
    <text evidence="3">The sequence shown here is derived from an EMBL/GenBank/DDBJ whole genome shotgun (WGS) entry which is preliminary data.</text>
</comment>
<name>A0ABV3DSB9_9ACTN</name>
<dbReference type="RefSeq" id="WP_358362258.1">
    <property type="nucleotide sequence ID" value="NZ_JBEZFP010000132.1"/>
</dbReference>
<dbReference type="Proteomes" id="UP001551482">
    <property type="component" value="Unassembled WGS sequence"/>
</dbReference>
<keyword evidence="4" id="KW-1185">Reference proteome</keyword>
<accession>A0ABV3DSB9</accession>
<keyword evidence="1" id="KW-0175">Coiled coil</keyword>
<reference evidence="3 4" key="1">
    <citation type="submission" date="2024-06" db="EMBL/GenBank/DDBJ databases">
        <title>The Natural Products Discovery Center: Release of the First 8490 Sequenced Strains for Exploring Actinobacteria Biosynthetic Diversity.</title>
        <authorList>
            <person name="Kalkreuter E."/>
            <person name="Kautsar S.A."/>
            <person name="Yang D."/>
            <person name="Bader C.D."/>
            <person name="Teijaro C.N."/>
            <person name="Fluegel L."/>
            <person name="Davis C.M."/>
            <person name="Simpson J.R."/>
            <person name="Lauterbach L."/>
            <person name="Steele A.D."/>
            <person name="Gui C."/>
            <person name="Meng S."/>
            <person name="Li G."/>
            <person name="Viehrig K."/>
            <person name="Ye F."/>
            <person name="Su P."/>
            <person name="Kiefer A.F."/>
            <person name="Nichols A."/>
            <person name="Cepeda A.J."/>
            <person name="Yan W."/>
            <person name="Fan B."/>
            <person name="Jiang Y."/>
            <person name="Adhikari A."/>
            <person name="Zheng C.-J."/>
            <person name="Schuster L."/>
            <person name="Cowan T.M."/>
            <person name="Smanski M.J."/>
            <person name="Chevrette M.G."/>
            <person name="De Carvalho L.P.S."/>
            <person name="Shen B."/>
        </authorList>
    </citation>
    <scope>NUCLEOTIDE SEQUENCE [LARGE SCALE GENOMIC DNA]</scope>
    <source>
        <strain evidence="3 4">NPDC048946</strain>
    </source>
</reference>
<gene>
    <name evidence="3" type="ORF">AB0C36_34755</name>
</gene>
<feature type="coiled-coil region" evidence="1">
    <location>
        <begin position="172"/>
        <end position="206"/>
    </location>
</feature>
<evidence type="ECO:0000256" key="1">
    <source>
        <dbReference type="SAM" id="Coils"/>
    </source>
</evidence>
<sequence>MAISMPSQEQLPPGPRRDLVMSFHQLYTEAGRPGTRKLAKLICDNNDLGAMVSHETIAALLHGRGVPSWIRLEACVRQLAQLSIRQPDVRATVLDFHTLWRLAADAPPPADTAPDDAPSYETATVAELAASLVEHSTRADLGSVLEAIHEEYGVAATDPAPRRLVMHAARTASRFRRDHAEALQQLEAARQEIAELKKTVRRESVMAVELRDAMGKVWTLGRRIPDAGELFTELYGLGEEEPVPYTLLLEIVRRLASASPPESLPQIVRDDPADHGATMS</sequence>
<evidence type="ECO:0000313" key="3">
    <source>
        <dbReference type="EMBL" id="MEU8138646.1"/>
    </source>
</evidence>
<organism evidence="3 4">
    <name type="scientific">Streptodolium elevatio</name>
    <dbReference type="NCBI Taxonomy" id="3157996"/>
    <lineage>
        <taxon>Bacteria</taxon>
        <taxon>Bacillati</taxon>
        <taxon>Actinomycetota</taxon>
        <taxon>Actinomycetes</taxon>
        <taxon>Kitasatosporales</taxon>
        <taxon>Streptomycetaceae</taxon>
        <taxon>Streptodolium</taxon>
    </lineage>
</organism>
<protein>
    <submittedName>
        <fullName evidence="3">Uncharacterized protein</fullName>
    </submittedName>
</protein>
<evidence type="ECO:0000256" key="2">
    <source>
        <dbReference type="SAM" id="MobiDB-lite"/>
    </source>
</evidence>
<dbReference type="EMBL" id="JBEZFP010000132">
    <property type="protein sequence ID" value="MEU8138646.1"/>
    <property type="molecule type" value="Genomic_DNA"/>
</dbReference>
<feature type="region of interest" description="Disordered" evidence="2">
    <location>
        <begin position="261"/>
        <end position="280"/>
    </location>
</feature>